<dbReference type="Pfam" id="PF00072">
    <property type="entry name" value="Response_reg"/>
    <property type="match status" value="1"/>
</dbReference>
<dbReference type="SMART" id="SM00448">
    <property type="entry name" value="REC"/>
    <property type="match status" value="1"/>
</dbReference>
<evidence type="ECO:0000313" key="4">
    <source>
        <dbReference type="Proteomes" id="UP000199138"/>
    </source>
</evidence>
<organism evidence="3 4">
    <name type="scientific">Pustulibacterium marinum</name>
    <dbReference type="NCBI Taxonomy" id="1224947"/>
    <lineage>
        <taxon>Bacteria</taxon>
        <taxon>Pseudomonadati</taxon>
        <taxon>Bacteroidota</taxon>
        <taxon>Flavobacteriia</taxon>
        <taxon>Flavobacteriales</taxon>
        <taxon>Flavobacteriaceae</taxon>
        <taxon>Pustulibacterium</taxon>
    </lineage>
</organism>
<evidence type="ECO:0000259" key="2">
    <source>
        <dbReference type="PROSITE" id="PS50110"/>
    </source>
</evidence>
<feature type="modified residue" description="4-aspartylphosphate" evidence="1">
    <location>
        <position position="58"/>
    </location>
</feature>
<evidence type="ECO:0000313" key="3">
    <source>
        <dbReference type="EMBL" id="SFU64573.1"/>
    </source>
</evidence>
<dbReference type="CDD" id="cd00156">
    <property type="entry name" value="REC"/>
    <property type="match status" value="1"/>
</dbReference>
<protein>
    <submittedName>
        <fullName evidence="3">CheY chemotaxis protein or a CheY-like REC (Receiver) domain</fullName>
    </submittedName>
</protein>
<keyword evidence="4" id="KW-1185">Reference proteome</keyword>
<dbReference type="EMBL" id="FPBK01000011">
    <property type="protein sequence ID" value="SFU64573.1"/>
    <property type="molecule type" value="Genomic_DNA"/>
</dbReference>
<dbReference type="PROSITE" id="PS50110">
    <property type="entry name" value="RESPONSE_REGULATORY"/>
    <property type="match status" value="1"/>
</dbReference>
<dbReference type="RefSeq" id="WP_093025715.1">
    <property type="nucleotide sequence ID" value="NZ_FPBK01000011.1"/>
</dbReference>
<accession>A0A1I7HV45</accession>
<dbReference type="PANTHER" id="PTHR45526">
    <property type="entry name" value="TRANSCRIPTIONAL REGULATORY PROTEIN DPIA"/>
    <property type="match status" value="1"/>
</dbReference>
<dbReference type="OrthoDB" id="794741at2"/>
<name>A0A1I7HV45_9FLAO</name>
<dbReference type="InterPro" id="IPR051271">
    <property type="entry name" value="2C-system_Tx_regulators"/>
</dbReference>
<evidence type="ECO:0000256" key="1">
    <source>
        <dbReference type="PROSITE-ProRule" id="PRU00169"/>
    </source>
</evidence>
<dbReference type="GO" id="GO:0000156">
    <property type="term" value="F:phosphorelay response regulator activity"/>
    <property type="evidence" value="ECO:0007669"/>
    <property type="project" value="TreeGrafter"/>
</dbReference>
<dbReference type="PANTHER" id="PTHR45526:SF1">
    <property type="entry name" value="TRANSCRIPTIONAL REGULATORY PROTEIN DCUR-RELATED"/>
    <property type="match status" value="1"/>
</dbReference>
<dbReference type="Gene3D" id="3.40.50.2300">
    <property type="match status" value="1"/>
</dbReference>
<proteinExistence type="predicted"/>
<dbReference type="STRING" id="1224947.SAMN05216480_11151"/>
<dbReference type="InterPro" id="IPR011006">
    <property type="entry name" value="CheY-like_superfamily"/>
</dbReference>
<dbReference type="SUPFAM" id="SSF52172">
    <property type="entry name" value="CheY-like"/>
    <property type="match status" value="1"/>
</dbReference>
<gene>
    <name evidence="3" type="ORF">SAMN05216480_11151</name>
</gene>
<reference evidence="3 4" key="1">
    <citation type="submission" date="2016-10" db="EMBL/GenBank/DDBJ databases">
        <authorList>
            <person name="de Groot N.N."/>
        </authorList>
    </citation>
    <scope>NUCLEOTIDE SEQUENCE [LARGE SCALE GENOMIC DNA]</scope>
    <source>
        <strain evidence="3 4">CGMCC 1.12333</strain>
    </source>
</reference>
<keyword evidence="1" id="KW-0597">Phosphoprotein</keyword>
<dbReference type="AlphaFoldDB" id="A0A1I7HV45"/>
<dbReference type="Proteomes" id="UP000199138">
    <property type="component" value="Unassembled WGS sequence"/>
</dbReference>
<sequence>MKNAKIKILLVEDNHTDVQLTKRQIFKVDENVIVEVSKDLIRTEELLLSFEPNIVISDYRLPTCSGMDVLDLVERKAKGTTFIFLTGAIHDEELAANTILSGASGYFLKKNLAKFHVKLTPYINAVRNNSPITQDSKERITESRKTIQSIEDFLKNVDSINMSHIEGIQKIREDIAKLRKDYDNI</sequence>
<dbReference type="InterPro" id="IPR001789">
    <property type="entry name" value="Sig_transdc_resp-reg_receiver"/>
</dbReference>
<feature type="domain" description="Response regulatory" evidence="2">
    <location>
        <begin position="7"/>
        <end position="124"/>
    </location>
</feature>